<name>A0AAD5C336_AMBAR</name>
<accession>A0AAD5C336</accession>
<gene>
    <name evidence="1" type="ORF">M8C21_030301</name>
</gene>
<organism evidence="1 2">
    <name type="scientific">Ambrosia artemisiifolia</name>
    <name type="common">Common ragweed</name>
    <dbReference type="NCBI Taxonomy" id="4212"/>
    <lineage>
        <taxon>Eukaryota</taxon>
        <taxon>Viridiplantae</taxon>
        <taxon>Streptophyta</taxon>
        <taxon>Embryophyta</taxon>
        <taxon>Tracheophyta</taxon>
        <taxon>Spermatophyta</taxon>
        <taxon>Magnoliopsida</taxon>
        <taxon>eudicotyledons</taxon>
        <taxon>Gunneridae</taxon>
        <taxon>Pentapetalae</taxon>
        <taxon>asterids</taxon>
        <taxon>campanulids</taxon>
        <taxon>Asterales</taxon>
        <taxon>Asteraceae</taxon>
        <taxon>Asteroideae</taxon>
        <taxon>Heliantheae alliance</taxon>
        <taxon>Heliantheae</taxon>
        <taxon>Ambrosia</taxon>
    </lineage>
</organism>
<dbReference type="AlphaFoldDB" id="A0AAD5C336"/>
<evidence type="ECO:0000313" key="2">
    <source>
        <dbReference type="Proteomes" id="UP001206925"/>
    </source>
</evidence>
<dbReference type="EMBL" id="JAMZMK010009715">
    <property type="protein sequence ID" value="KAI7734493.1"/>
    <property type="molecule type" value="Genomic_DNA"/>
</dbReference>
<protein>
    <submittedName>
        <fullName evidence="1">Uncharacterized protein</fullName>
    </submittedName>
</protein>
<reference evidence="1" key="1">
    <citation type="submission" date="2022-06" db="EMBL/GenBank/DDBJ databases">
        <title>Uncovering the hologenomic basis of an extraordinary plant invasion.</title>
        <authorList>
            <person name="Bieker V.C."/>
            <person name="Martin M.D."/>
            <person name="Gilbert T."/>
            <person name="Hodgins K."/>
            <person name="Battlay P."/>
            <person name="Petersen B."/>
            <person name="Wilson J."/>
        </authorList>
    </citation>
    <scope>NUCLEOTIDE SEQUENCE</scope>
    <source>
        <strain evidence="1">AA19_3_7</strain>
        <tissue evidence="1">Leaf</tissue>
    </source>
</reference>
<evidence type="ECO:0000313" key="1">
    <source>
        <dbReference type="EMBL" id="KAI7734493.1"/>
    </source>
</evidence>
<proteinExistence type="predicted"/>
<keyword evidence="2" id="KW-1185">Reference proteome</keyword>
<dbReference type="Proteomes" id="UP001206925">
    <property type="component" value="Unassembled WGS sequence"/>
</dbReference>
<feature type="non-terminal residue" evidence="1">
    <location>
        <position position="81"/>
    </location>
</feature>
<comment type="caution">
    <text evidence="1">The sequence shown here is derived from an EMBL/GenBank/DDBJ whole genome shotgun (WGS) entry which is preliminary data.</text>
</comment>
<sequence>SRDSLTIQILNKPVHERSSKLLNQSIWRKSREPFSVSTRSECERVGIRLSLFANYNKSGDSDLHLLGVVMAESQSQLSLGK</sequence>